<feature type="signal peptide" evidence="6">
    <location>
        <begin position="1"/>
        <end position="24"/>
    </location>
</feature>
<dbReference type="Gene3D" id="3.40.190.10">
    <property type="entry name" value="Periplasmic binding protein-like II"/>
    <property type="match status" value="1"/>
</dbReference>
<keyword evidence="4 5" id="KW-0472">Membrane</keyword>
<evidence type="ECO:0000256" key="6">
    <source>
        <dbReference type="SAM" id="SignalP"/>
    </source>
</evidence>
<name>A0A1Y2AKU3_9FUNG</name>
<feature type="transmembrane region" description="Helical" evidence="5">
    <location>
        <begin position="617"/>
        <end position="637"/>
    </location>
</feature>
<dbReference type="GO" id="GO:0016020">
    <property type="term" value="C:membrane"/>
    <property type="evidence" value="ECO:0007669"/>
    <property type="project" value="UniProtKB-SubCell"/>
</dbReference>
<feature type="transmembrane region" description="Helical" evidence="5">
    <location>
        <begin position="697"/>
        <end position="721"/>
    </location>
</feature>
<dbReference type="PROSITE" id="PS50259">
    <property type="entry name" value="G_PROTEIN_RECEP_F3_4"/>
    <property type="match status" value="1"/>
</dbReference>
<dbReference type="GO" id="GO:0004930">
    <property type="term" value="F:G protein-coupled receptor activity"/>
    <property type="evidence" value="ECO:0007669"/>
    <property type="project" value="InterPro"/>
</dbReference>
<sequence>MKILFKIIINIFFNVILFISKTIAQENTIQILVHNPDIKSDKYLEIYNDKINSYFLLKNQNSSVIPNINLNFSYCIPDPNDGNDLSNFYKKGTEINIDTEYAKNLNCTIKALNSSYYDMVIIDDKFLLGENYLATFAVLKLYFTKIDLYKFFLNYEGYIENDDISFHDDDILKAGRHNNKGLYGIPYEMDFDTLFFNNFNDTFRGFIYKSILNNDTLPSLLPPLNEVPSNFSEADLKNYEGIYQSMVDDGIISAGFGSNDELLNFFVEFIHYKFNIKKLPDRDETPEFFEFLFDEYKSKEFYDSFRKYLIKYTGKYLNKTLINSIEDAYNSFLNNEKLFLRGKASNYLALKSINPNISIHSLPDNTSVIDRKYIVINNNSKKDKKMLVKVALQLSSREMQLYRAKVFGNLPTFDFKRNNLDNYTIEFCNSYPELCDLIKKLNSIDVTTAFIRDKFSGSYIESRLVLPTTLKSDTFNNNYFLFNSTFLNILNIKPFSLLDLYKAVPLFIFQDIMTVIVVDILSITLIMVYFKRKHPYLKAISPFLSSLTIIGMILNISISKFMFFVHTKILCQLLYVVKYFTLNLTNLPMFATIFRIYYIYTNISEVNFGKKLNDKRLFNIISITLSVILIFAFVTVFSDEFYETTMGTAMTTRSIMCFNKHYNHFIVFTIIMLVIMFFVMLVMTIKTIKVSRQYGEVRYVLFILFLLFSSLLYEFIFIILIHESKGTTIFLISHAIYMCSCLCCAYLLVGHRLIYVLKHPIKNNMYQGNDINNDYFNNTLNIIDFIPLKKTGNCPFSFFKKNKNKGKRDVNKEVFSVVKDCEISFDDSITNNPNNYFFNQALKSLSRPKEQSPLDQFKDSYQSTQNYSSLQGSQQYSSLQGSQQYSSFQGSQQQNSSFLNYLNFKNYPKN</sequence>
<keyword evidence="6" id="KW-0732">Signal</keyword>
<dbReference type="SUPFAM" id="SSF53850">
    <property type="entry name" value="Periplasmic binding protein-like II"/>
    <property type="match status" value="1"/>
</dbReference>
<accession>A0A1Y2AKU3</accession>
<feature type="transmembrane region" description="Helical" evidence="5">
    <location>
        <begin position="576"/>
        <end position="597"/>
    </location>
</feature>
<comment type="caution">
    <text evidence="8">The sequence shown here is derived from an EMBL/GenBank/DDBJ whole genome shotgun (WGS) entry which is preliminary data.</text>
</comment>
<feature type="transmembrane region" description="Helical" evidence="5">
    <location>
        <begin position="542"/>
        <end position="564"/>
    </location>
</feature>
<evidence type="ECO:0000256" key="2">
    <source>
        <dbReference type="ARBA" id="ARBA00022692"/>
    </source>
</evidence>
<feature type="chain" id="PRO_5012214834" description="G-protein coupled receptors family 3 profile domain-containing protein" evidence="6">
    <location>
        <begin position="25"/>
        <end position="910"/>
    </location>
</feature>
<evidence type="ECO:0000313" key="8">
    <source>
        <dbReference type="EMBL" id="ORY23179.1"/>
    </source>
</evidence>
<reference evidence="8 9" key="1">
    <citation type="submission" date="2016-08" db="EMBL/GenBank/DDBJ databases">
        <title>A Parts List for Fungal Cellulosomes Revealed by Comparative Genomics.</title>
        <authorList>
            <consortium name="DOE Joint Genome Institute"/>
            <person name="Haitjema C.H."/>
            <person name="Gilmore S.P."/>
            <person name="Henske J.K."/>
            <person name="Solomon K.V."/>
            <person name="De Groot R."/>
            <person name="Kuo A."/>
            <person name="Mondo S.J."/>
            <person name="Salamov A.A."/>
            <person name="Labutti K."/>
            <person name="Zhao Z."/>
            <person name="Chiniquy J."/>
            <person name="Barry K."/>
            <person name="Brewer H.M."/>
            <person name="Purvine S.O."/>
            <person name="Wright A.T."/>
            <person name="Boxma B."/>
            <person name="Van Alen T."/>
            <person name="Hackstein J.H."/>
            <person name="Baker S.E."/>
            <person name="Grigoriev I.V."/>
            <person name="O'Malley M.A."/>
        </authorList>
    </citation>
    <scope>NUCLEOTIDE SEQUENCE [LARGE SCALE GENOMIC DNA]</scope>
    <source>
        <strain evidence="8 9">G1</strain>
    </source>
</reference>
<dbReference type="STRING" id="1754190.A0A1Y2AKU3"/>
<protein>
    <recommendedName>
        <fullName evidence="7">G-protein coupled receptors family 3 profile domain-containing protein</fullName>
    </recommendedName>
</protein>
<feature type="transmembrane region" description="Helical" evidence="5">
    <location>
        <begin position="727"/>
        <end position="749"/>
    </location>
</feature>
<comment type="subcellular location">
    <subcellularLocation>
        <location evidence="1">Membrane</location>
        <topology evidence="1">Multi-pass membrane protein</topology>
    </subcellularLocation>
</comment>
<evidence type="ECO:0000256" key="3">
    <source>
        <dbReference type="ARBA" id="ARBA00022989"/>
    </source>
</evidence>
<evidence type="ECO:0000256" key="4">
    <source>
        <dbReference type="ARBA" id="ARBA00023136"/>
    </source>
</evidence>
<feature type="transmembrane region" description="Helical" evidence="5">
    <location>
        <begin position="507"/>
        <end position="530"/>
    </location>
</feature>
<dbReference type="AlphaFoldDB" id="A0A1Y2AKU3"/>
<evidence type="ECO:0000259" key="7">
    <source>
        <dbReference type="PROSITE" id="PS50259"/>
    </source>
</evidence>
<organism evidence="8 9">
    <name type="scientific">Neocallimastix californiae</name>
    <dbReference type="NCBI Taxonomy" id="1754190"/>
    <lineage>
        <taxon>Eukaryota</taxon>
        <taxon>Fungi</taxon>
        <taxon>Fungi incertae sedis</taxon>
        <taxon>Chytridiomycota</taxon>
        <taxon>Chytridiomycota incertae sedis</taxon>
        <taxon>Neocallimastigomycetes</taxon>
        <taxon>Neocallimastigales</taxon>
        <taxon>Neocallimastigaceae</taxon>
        <taxon>Neocallimastix</taxon>
    </lineage>
</organism>
<proteinExistence type="predicted"/>
<dbReference type="Pfam" id="PF00003">
    <property type="entry name" value="7tm_3"/>
    <property type="match status" value="1"/>
</dbReference>
<feature type="domain" description="G-protein coupled receptors family 3 profile" evidence="7">
    <location>
        <begin position="506"/>
        <end position="763"/>
    </location>
</feature>
<gene>
    <name evidence="8" type="ORF">LY90DRAFT_675625</name>
</gene>
<dbReference type="EMBL" id="MCOG01000237">
    <property type="protein sequence ID" value="ORY23179.1"/>
    <property type="molecule type" value="Genomic_DNA"/>
</dbReference>
<dbReference type="Proteomes" id="UP000193920">
    <property type="component" value="Unassembled WGS sequence"/>
</dbReference>
<evidence type="ECO:0000256" key="5">
    <source>
        <dbReference type="SAM" id="Phobius"/>
    </source>
</evidence>
<feature type="transmembrane region" description="Helical" evidence="5">
    <location>
        <begin position="665"/>
        <end position="685"/>
    </location>
</feature>
<keyword evidence="3 5" id="KW-1133">Transmembrane helix</keyword>
<evidence type="ECO:0000256" key="1">
    <source>
        <dbReference type="ARBA" id="ARBA00004141"/>
    </source>
</evidence>
<keyword evidence="2 5" id="KW-0812">Transmembrane</keyword>
<evidence type="ECO:0000313" key="9">
    <source>
        <dbReference type="Proteomes" id="UP000193920"/>
    </source>
</evidence>
<dbReference type="InterPro" id="IPR017978">
    <property type="entry name" value="GPCR_3_C"/>
</dbReference>
<keyword evidence="9" id="KW-1185">Reference proteome</keyword>